<evidence type="ECO:0000259" key="1">
    <source>
        <dbReference type="Pfam" id="PF00483"/>
    </source>
</evidence>
<dbReference type="InterPro" id="IPR005835">
    <property type="entry name" value="NTP_transferase_dom"/>
</dbReference>
<dbReference type="Proteomes" id="UP000515490">
    <property type="component" value="Chromosome"/>
</dbReference>
<dbReference type="SUPFAM" id="SSF53448">
    <property type="entry name" value="Nucleotide-diphospho-sugar transferases"/>
    <property type="match status" value="1"/>
</dbReference>
<dbReference type="EMBL" id="CP055263">
    <property type="protein sequence ID" value="QNF28470.1"/>
    <property type="molecule type" value="Genomic_DNA"/>
</dbReference>
<reference evidence="2 3" key="1">
    <citation type="submission" date="2020-06" db="EMBL/GenBank/DDBJ databases">
        <title>Metabacillus dokdonensis sp. nov., isolated from the rhizosphere of Elymus tsukushiensis, a plant native to the Dokdo Islands, Republic of Korea.</title>
        <authorList>
            <person name="Lee S.Y."/>
            <person name="Hwang Y.J."/>
            <person name="Son J.S."/>
            <person name="Ghim S.Y."/>
        </authorList>
    </citation>
    <scope>NUCLEOTIDE SEQUENCE [LARGE SCALE GENOMIC DNA]</scope>
    <source>
        <strain evidence="2 3">KUDC1714</strain>
    </source>
</reference>
<accession>A0ABX6S306</accession>
<sequence>MKVVILAGGYGTRISEESILKPKPMIEIGDKPILWHIMQIYSRYGFNDFIICLGYKGYSIKDYFANYFLHQSDVTFDFGNLNQRIIHNYKVEAWKVTLVDTGIDTQTGGRVKRIQDYIGNEPFLLTYGDGVTDANIQKVVEFHKSNGKLATVLSTQPAGRFGALQINDNSQVEGFQEKPQGDGGWINAGFFVMNPEVFEYIQGDDSVLEKDPLENLSKDGQLMAYKHSGFWYSMDTVRDKKYLESLWQSGNAPWLQS</sequence>
<dbReference type="InterPro" id="IPR013446">
    <property type="entry name" value="G1P_cyt_trans-like"/>
</dbReference>
<keyword evidence="2" id="KW-0808">Transferase</keyword>
<dbReference type="CDD" id="cd02524">
    <property type="entry name" value="G1P_cytidylyltransferase"/>
    <property type="match status" value="1"/>
</dbReference>
<keyword evidence="3" id="KW-1185">Reference proteome</keyword>
<dbReference type="PANTHER" id="PTHR47183">
    <property type="entry name" value="GLUCOSE-1-PHOSPHATE CYTIDYLYLTRANSFERASE-RELATED"/>
    <property type="match status" value="1"/>
</dbReference>
<gene>
    <name evidence="2" type="primary">rfbF</name>
    <name evidence="2" type="ORF">HUW50_13890</name>
</gene>
<feature type="domain" description="Nucleotidyl transferase" evidence="1">
    <location>
        <begin position="2"/>
        <end position="219"/>
    </location>
</feature>
<evidence type="ECO:0000313" key="2">
    <source>
        <dbReference type="EMBL" id="QNF28470.1"/>
    </source>
</evidence>
<keyword evidence="2" id="KW-0548">Nucleotidyltransferase</keyword>
<dbReference type="NCBIfam" id="TIGR02623">
    <property type="entry name" value="G1P_cyt_trans"/>
    <property type="match status" value="1"/>
</dbReference>
<dbReference type="EC" id="2.7.7.33" evidence="2"/>
<proteinExistence type="predicted"/>
<dbReference type="InterPro" id="IPR046981">
    <property type="entry name" value="G1P_cyt_trans"/>
</dbReference>
<dbReference type="Gene3D" id="3.90.550.10">
    <property type="entry name" value="Spore Coat Polysaccharide Biosynthesis Protein SpsA, Chain A"/>
    <property type="match status" value="1"/>
</dbReference>
<dbReference type="RefSeq" id="WP_185652917.1">
    <property type="nucleotide sequence ID" value="NZ_CP055263.1"/>
</dbReference>
<organism evidence="2 3">
    <name type="scientific">Metabacillus elymi</name>
    <dbReference type="NCBI Taxonomy" id="2745198"/>
    <lineage>
        <taxon>Bacteria</taxon>
        <taxon>Bacillati</taxon>
        <taxon>Bacillota</taxon>
        <taxon>Bacilli</taxon>
        <taxon>Bacillales</taxon>
        <taxon>Bacillaceae</taxon>
        <taxon>Metabacillus</taxon>
    </lineage>
</organism>
<protein>
    <submittedName>
        <fullName evidence="2">Glucose-1-phosphate cytidylyltransferase</fullName>
        <ecNumber evidence="2">2.7.7.33</ecNumber>
    </submittedName>
</protein>
<dbReference type="Pfam" id="PF00483">
    <property type="entry name" value="NTP_transferase"/>
    <property type="match status" value="1"/>
</dbReference>
<evidence type="ECO:0000313" key="3">
    <source>
        <dbReference type="Proteomes" id="UP000515490"/>
    </source>
</evidence>
<dbReference type="PANTHER" id="PTHR47183:SF1">
    <property type="entry name" value="GLUCOSE-1-PHOSPHATE CYTIDYLYLTRANSFERASE"/>
    <property type="match status" value="1"/>
</dbReference>
<name>A0ABX6S306_9BACI</name>
<dbReference type="InterPro" id="IPR029044">
    <property type="entry name" value="Nucleotide-diphossugar_trans"/>
</dbReference>
<dbReference type="GO" id="GO:0047343">
    <property type="term" value="F:glucose-1-phosphate cytidylyltransferase activity"/>
    <property type="evidence" value="ECO:0007669"/>
    <property type="project" value="UniProtKB-EC"/>
</dbReference>